<evidence type="ECO:0000256" key="1">
    <source>
        <dbReference type="ARBA" id="ARBA00004906"/>
    </source>
</evidence>
<gene>
    <name evidence="5" type="ORF">QBC33DRAFT_550632</name>
</gene>
<evidence type="ECO:0000313" key="5">
    <source>
        <dbReference type="EMBL" id="KAK1762976.1"/>
    </source>
</evidence>
<dbReference type="GeneID" id="85312288"/>
<comment type="pathway">
    <text evidence="1">Protein modification; protein ubiquitination.</text>
</comment>
<name>A0AAJ0BRJ6_9PEZI</name>
<dbReference type="Gene3D" id="1.20.1280.50">
    <property type="match status" value="1"/>
</dbReference>
<feature type="region of interest" description="Disordered" evidence="3">
    <location>
        <begin position="31"/>
        <end position="77"/>
    </location>
</feature>
<dbReference type="InterPro" id="IPR001810">
    <property type="entry name" value="F-box_dom"/>
</dbReference>
<dbReference type="Pfam" id="PF12937">
    <property type="entry name" value="F-box-like"/>
    <property type="match status" value="1"/>
</dbReference>
<dbReference type="EMBL" id="MU839031">
    <property type="protein sequence ID" value="KAK1762976.1"/>
    <property type="molecule type" value="Genomic_DNA"/>
</dbReference>
<evidence type="ECO:0000256" key="3">
    <source>
        <dbReference type="SAM" id="MobiDB-lite"/>
    </source>
</evidence>
<evidence type="ECO:0000313" key="6">
    <source>
        <dbReference type="Proteomes" id="UP001244011"/>
    </source>
</evidence>
<dbReference type="RefSeq" id="XP_060279189.1">
    <property type="nucleotide sequence ID" value="XM_060429101.1"/>
</dbReference>
<feature type="compositionally biased region" description="Polar residues" evidence="3">
    <location>
        <begin position="51"/>
        <end position="69"/>
    </location>
</feature>
<organism evidence="5 6">
    <name type="scientific">Phialemonium atrogriseum</name>
    <dbReference type="NCBI Taxonomy" id="1093897"/>
    <lineage>
        <taxon>Eukaryota</taxon>
        <taxon>Fungi</taxon>
        <taxon>Dikarya</taxon>
        <taxon>Ascomycota</taxon>
        <taxon>Pezizomycotina</taxon>
        <taxon>Sordariomycetes</taxon>
        <taxon>Sordariomycetidae</taxon>
        <taxon>Cephalothecales</taxon>
        <taxon>Cephalothecaceae</taxon>
        <taxon>Phialemonium</taxon>
    </lineage>
</organism>
<feature type="domain" description="F-box" evidence="4">
    <location>
        <begin position="85"/>
        <end position="131"/>
    </location>
</feature>
<dbReference type="PANTHER" id="PTHR10706:SF130">
    <property type="entry name" value="F-BOX ONLY PROTEIN 31"/>
    <property type="match status" value="1"/>
</dbReference>
<keyword evidence="6" id="KW-1185">Reference proteome</keyword>
<dbReference type="Pfam" id="PF12014">
    <property type="entry name" value="Cyclin_D1_bind"/>
    <property type="match status" value="1"/>
</dbReference>
<comment type="caution">
    <text evidence="5">The sequence shown here is derived from an EMBL/GenBank/DDBJ whole genome shotgun (WGS) entry which is preliminary data.</text>
</comment>
<dbReference type="InterPro" id="IPR036047">
    <property type="entry name" value="F-box-like_dom_sf"/>
</dbReference>
<dbReference type="AlphaFoldDB" id="A0AAJ0BRJ6"/>
<dbReference type="PANTHER" id="PTHR10706">
    <property type="entry name" value="F-BOX FAMILY PROTEIN"/>
    <property type="match status" value="1"/>
</dbReference>
<reference evidence="5" key="1">
    <citation type="submission" date="2023-06" db="EMBL/GenBank/DDBJ databases">
        <title>Genome-scale phylogeny and comparative genomics of the fungal order Sordariales.</title>
        <authorList>
            <consortium name="Lawrence Berkeley National Laboratory"/>
            <person name="Hensen N."/>
            <person name="Bonometti L."/>
            <person name="Westerberg I."/>
            <person name="Brannstrom I.O."/>
            <person name="Guillou S."/>
            <person name="Cros-Aarteil S."/>
            <person name="Calhoun S."/>
            <person name="Haridas S."/>
            <person name="Kuo A."/>
            <person name="Mondo S."/>
            <person name="Pangilinan J."/>
            <person name="Riley R."/>
            <person name="Labutti K."/>
            <person name="Andreopoulos B."/>
            <person name="Lipzen A."/>
            <person name="Chen C."/>
            <person name="Yanf M."/>
            <person name="Daum C."/>
            <person name="Ng V."/>
            <person name="Clum A."/>
            <person name="Steindorff A."/>
            <person name="Ohm R."/>
            <person name="Martin F."/>
            <person name="Silar P."/>
            <person name="Natvig D."/>
            <person name="Lalanne C."/>
            <person name="Gautier V."/>
            <person name="Ament-Velasquez S.L."/>
            <person name="Kruys A."/>
            <person name="Hutchinson M.I."/>
            <person name="Powell A.J."/>
            <person name="Barry K."/>
            <person name="Miller A.N."/>
            <person name="Grigoriev I.V."/>
            <person name="Debuchy R."/>
            <person name="Gladieux P."/>
            <person name="Thoren M.H."/>
            <person name="Johannesson H."/>
        </authorList>
    </citation>
    <scope>NUCLEOTIDE SEQUENCE</scope>
    <source>
        <strain evidence="5">8032-3</strain>
    </source>
</reference>
<dbReference type="Proteomes" id="UP001244011">
    <property type="component" value="Unassembled WGS sequence"/>
</dbReference>
<sequence length="619" mass="68410">MEEEAKQRATEASMAAEFDCSILGRMEAEDKTNLPLLPSVSDEGLGDDANNRQTMQGSSSGDNCDSPSQGKARAIDQEGHPPAGTCYLCALPSELIDTILSYLSPVDIAAVSATCHALYKHATSEHLWQALVQANVPGVKLISPSPCPTFRALFAAHDPRWFLTKYKIWFSNRDLTSKLVVIRYDPRRGCIEGYQLLATSNRTTFEHWQHDNQVIIHGFEPSVKLHLDRPVLQLHVHNPENLIHQNRGPAITRIPLREASSSSPSSSTPSSANATTTRLDSPPASTTATSPLRSRLQGETPMMLDDESGAGNGIFSNFMLARPLSPDEADTRAALPFPYGDVWPPPAVPSRHRVIGVRLRQAHPPPQSGAEYTPTRRSEVSDLAFRIRNWLEMRGGRRGAEEVGGAAGAEAEPPWARLLQVLLQPQHMSNISATTPLGVHIGEEIATYATLDPELYTPTAEKPYRGIWVGDYSGHGCEFLLIHQPDGPEDGFDPDSVVRREGETDDEFRRRRRDETVHRGRLEAIKLTGDPNVPRGEYTFIAEDLGEGGFVTVVQEPPFAGARVVRSKGHVAHTGFLDDKYVESQLILISNDRLAQYWLGFGHISYFERVDIDQFLKPN</sequence>
<protein>
    <submittedName>
        <fullName evidence="5">F-box domain-containing protein</fullName>
    </submittedName>
</protein>
<feature type="region of interest" description="Disordered" evidence="3">
    <location>
        <begin position="257"/>
        <end position="308"/>
    </location>
</feature>
<proteinExistence type="predicted"/>
<feature type="compositionally biased region" description="Low complexity" evidence="3">
    <location>
        <begin position="259"/>
        <end position="277"/>
    </location>
</feature>
<feature type="compositionally biased region" description="Polar residues" evidence="3">
    <location>
        <begin position="283"/>
        <end position="292"/>
    </location>
</feature>
<accession>A0AAJ0BRJ6</accession>
<dbReference type="PROSITE" id="PS50181">
    <property type="entry name" value="FBOX"/>
    <property type="match status" value="1"/>
</dbReference>
<keyword evidence="2" id="KW-0833">Ubl conjugation pathway</keyword>
<dbReference type="InterPro" id="IPR045048">
    <property type="entry name" value="FBXO31/39"/>
</dbReference>
<evidence type="ECO:0000259" key="4">
    <source>
        <dbReference type="PROSITE" id="PS50181"/>
    </source>
</evidence>
<dbReference type="SUPFAM" id="SSF81383">
    <property type="entry name" value="F-box domain"/>
    <property type="match status" value="1"/>
</dbReference>
<dbReference type="SMART" id="SM00256">
    <property type="entry name" value="FBOX"/>
    <property type="match status" value="1"/>
</dbReference>
<evidence type="ECO:0000256" key="2">
    <source>
        <dbReference type="ARBA" id="ARBA00022786"/>
    </source>
</evidence>